<accession>A0A4Q6XGB5</accession>
<keyword evidence="2" id="KW-1185">Reference proteome</keyword>
<sequence>MVFDNYLKKYHNDLVGFWLHDEQIPNRPIQDFCDMIYSLHLIGRLNEIKIESCNAFVEELERYDLPGWQSLEVTDKKEKLSVHNFAYLLGTLNIIKLYNIDLYPRLFVKRKLNIGELIDEKKFLPKYPAWLSHHNWRVSHWIGGIPSILFSLGDSSLEQAGYFRSTAKSVLKVINTQLLSQSTGLIKLYKIELFQQIFKKFYKLRHDPELGDLGGVAHILWINHFTDQKYVGNDWLLNESIRLFKKHTPFMEKVPYCLDFDIVQIARTAFANDSKIDLNGLKDRATQMMDDIESFYKNANLEGYTLHKVPGALATYHECALILEKDKLENLEMKTIDIIKDAYWL</sequence>
<dbReference type="AlphaFoldDB" id="A0A4Q6XGB5"/>
<reference evidence="1 2" key="1">
    <citation type="submission" date="2019-02" db="EMBL/GenBank/DDBJ databases">
        <authorList>
            <person name="Li Y."/>
        </authorList>
    </citation>
    <scope>NUCLEOTIDE SEQUENCE [LARGE SCALE GENOMIC DNA]</scope>
    <source>
        <strain evidence="1 2">30C10-4-7</strain>
    </source>
</reference>
<name>A0A4Q6XGB5_9SPHI</name>
<proteinExistence type="predicted"/>
<comment type="caution">
    <text evidence="1">The sequence shown here is derived from an EMBL/GenBank/DDBJ whole genome shotgun (WGS) entry which is preliminary data.</text>
</comment>
<dbReference type="RefSeq" id="WP_130142776.1">
    <property type="nucleotide sequence ID" value="NZ_SGIT01000003.1"/>
</dbReference>
<dbReference type="EMBL" id="SGIT01000003">
    <property type="protein sequence ID" value="RZF58940.1"/>
    <property type="molecule type" value="Genomic_DNA"/>
</dbReference>
<dbReference type="OrthoDB" id="8479031at2"/>
<dbReference type="Proteomes" id="UP000292855">
    <property type="component" value="Unassembled WGS sequence"/>
</dbReference>
<evidence type="ECO:0000313" key="1">
    <source>
        <dbReference type="EMBL" id="RZF58940.1"/>
    </source>
</evidence>
<gene>
    <name evidence="1" type="ORF">EWE74_16610</name>
</gene>
<protein>
    <submittedName>
        <fullName evidence="1">Uncharacterized protein</fullName>
    </submittedName>
</protein>
<evidence type="ECO:0000313" key="2">
    <source>
        <dbReference type="Proteomes" id="UP000292855"/>
    </source>
</evidence>
<organism evidence="1 2">
    <name type="scientific">Sphingobacterium corticibacterium</name>
    <dbReference type="NCBI Taxonomy" id="2484746"/>
    <lineage>
        <taxon>Bacteria</taxon>
        <taxon>Pseudomonadati</taxon>
        <taxon>Bacteroidota</taxon>
        <taxon>Sphingobacteriia</taxon>
        <taxon>Sphingobacteriales</taxon>
        <taxon>Sphingobacteriaceae</taxon>
        <taxon>Sphingobacterium</taxon>
    </lineage>
</organism>